<accession>A0ABV1A1V6</accession>
<name>A0ABV1A1V6_9TELE</name>
<reference evidence="2 3" key="1">
    <citation type="submission" date="2021-06" db="EMBL/GenBank/DDBJ databases">
        <authorList>
            <person name="Palmer J.M."/>
        </authorList>
    </citation>
    <scope>NUCLEOTIDE SEQUENCE [LARGE SCALE GENOMIC DNA]</scope>
    <source>
        <strain evidence="2 3">AS_MEX2019</strain>
        <tissue evidence="2">Muscle</tissue>
    </source>
</reference>
<evidence type="ECO:0000256" key="1">
    <source>
        <dbReference type="SAM" id="Phobius"/>
    </source>
</evidence>
<proteinExistence type="predicted"/>
<keyword evidence="1" id="KW-1133">Transmembrane helix</keyword>
<keyword evidence="1" id="KW-0812">Transmembrane</keyword>
<keyword evidence="3" id="KW-1185">Reference proteome</keyword>
<comment type="caution">
    <text evidence="2">The sequence shown here is derived from an EMBL/GenBank/DDBJ whole genome shotgun (WGS) entry which is preliminary data.</text>
</comment>
<keyword evidence="1" id="KW-0472">Membrane</keyword>
<dbReference type="EMBL" id="JAHRIP010077475">
    <property type="protein sequence ID" value="MEQ2311750.1"/>
    <property type="molecule type" value="Genomic_DNA"/>
</dbReference>
<dbReference type="Proteomes" id="UP001469553">
    <property type="component" value="Unassembled WGS sequence"/>
</dbReference>
<protein>
    <recommendedName>
        <fullName evidence="4">ATP synthase F0 subunit 8</fullName>
    </recommendedName>
</protein>
<evidence type="ECO:0008006" key="4">
    <source>
        <dbReference type="Google" id="ProtNLM"/>
    </source>
</evidence>
<gene>
    <name evidence="2" type="ORF">AMECASPLE_023897</name>
</gene>
<evidence type="ECO:0000313" key="2">
    <source>
        <dbReference type="EMBL" id="MEQ2311750.1"/>
    </source>
</evidence>
<organism evidence="2 3">
    <name type="scientific">Ameca splendens</name>
    <dbReference type="NCBI Taxonomy" id="208324"/>
    <lineage>
        <taxon>Eukaryota</taxon>
        <taxon>Metazoa</taxon>
        <taxon>Chordata</taxon>
        <taxon>Craniata</taxon>
        <taxon>Vertebrata</taxon>
        <taxon>Euteleostomi</taxon>
        <taxon>Actinopterygii</taxon>
        <taxon>Neopterygii</taxon>
        <taxon>Teleostei</taxon>
        <taxon>Neoteleostei</taxon>
        <taxon>Acanthomorphata</taxon>
        <taxon>Ovalentaria</taxon>
        <taxon>Atherinomorphae</taxon>
        <taxon>Cyprinodontiformes</taxon>
        <taxon>Goodeidae</taxon>
        <taxon>Ameca</taxon>
    </lineage>
</organism>
<sequence length="73" mass="8228">MLHLSIGTQPLWLFISSPFIYFLSFALFLSPQGETHGSSSVQENINSSLVPWRVGLLMPQCTQSSKDAWPVFR</sequence>
<feature type="transmembrane region" description="Helical" evidence="1">
    <location>
        <begin position="12"/>
        <end position="30"/>
    </location>
</feature>
<evidence type="ECO:0000313" key="3">
    <source>
        <dbReference type="Proteomes" id="UP001469553"/>
    </source>
</evidence>